<reference evidence="1" key="1">
    <citation type="submission" date="2023-10" db="EMBL/GenBank/DDBJ databases">
        <authorList>
            <person name="Hackl T."/>
        </authorList>
    </citation>
    <scope>NUCLEOTIDE SEQUENCE</scope>
</reference>
<dbReference type="EMBL" id="CAUWAG010000012">
    <property type="protein sequence ID" value="CAJ2509485.1"/>
    <property type="molecule type" value="Genomic_DNA"/>
</dbReference>
<gene>
    <name evidence="1" type="ORF">KHLLAP_LOCUS9953</name>
</gene>
<protein>
    <submittedName>
        <fullName evidence="1">Uu.00g145110.m01.CDS01</fullName>
    </submittedName>
</protein>
<organism evidence="1 2">
    <name type="scientific">Anthostomella pinea</name>
    <dbReference type="NCBI Taxonomy" id="933095"/>
    <lineage>
        <taxon>Eukaryota</taxon>
        <taxon>Fungi</taxon>
        <taxon>Dikarya</taxon>
        <taxon>Ascomycota</taxon>
        <taxon>Pezizomycotina</taxon>
        <taxon>Sordariomycetes</taxon>
        <taxon>Xylariomycetidae</taxon>
        <taxon>Xylariales</taxon>
        <taxon>Xylariaceae</taxon>
        <taxon>Anthostomella</taxon>
    </lineage>
</organism>
<evidence type="ECO:0000313" key="1">
    <source>
        <dbReference type="EMBL" id="CAJ2509485.1"/>
    </source>
</evidence>
<proteinExistence type="predicted"/>
<keyword evidence="2" id="KW-1185">Reference proteome</keyword>
<comment type="caution">
    <text evidence="1">The sequence shown here is derived from an EMBL/GenBank/DDBJ whole genome shotgun (WGS) entry which is preliminary data.</text>
</comment>
<dbReference type="AlphaFoldDB" id="A0AAI8YLY7"/>
<sequence>MQGAACSLNSTNELAPNAYHTVDYTTATSALIIRCMSRRSWERHSLQDVVQMCANAVANKAAADYNNAPFEGEDAIRAVTQEILFNADA</sequence>
<accession>A0AAI8YLY7</accession>
<name>A0AAI8YLY7_9PEZI</name>
<dbReference type="Proteomes" id="UP001295740">
    <property type="component" value="Unassembled WGS sequence"/>
</dbReference>
<evidence type="ECO:0000313" key="2">
    <source>
        <dbReference type="Proteomes" id="UP001295740"/>
    </source>
</evidence>